<accession>A0A9Q1FQP8</accession>
<gene>
    <name evidence="1" type="ORF">SKAU_G00127430</name>
</gene>
<evidence type="ECO:0000313" key="2">
    <source>
        <dbReference type="Proteomes" id="UP001152622"/>
    </source>
</evidence>
<proteinExistence type="predicted"/>
<reference evidence="1" key="1">
    <citation type="journal article" date="2023" name="Science">
        <title>Genome structures resolve the early diversification of teleost fishes.</title>
        <authorList>
            <person name="Parey E."/>
            <person name="Louis A."/>
            <person name="Montfort J."/>
            <person name="Bouchez O."/>
            <person name="Roques C."/>
            <person name="Iampietro C."/>
            <person name="Lluch J."/>
            <person name="Castinel A."/>
            <person name="Donnadieu C."/>
            <person name="Desvignes T."/>
            <person name="Floi Bucao C."/>
            <person name="Jouanno E."/>
            <person name="Wen M."/>
            <person name="Mejri S."/>
            <person name="Dirks R."/>
            <person name="Jansen H."/>
            <person name="Henkel C."/>
            <person name="Chen W.J."/>
            <person name="Zahm M."/>
            <person name="Cabau C."/>
            <person name="Klopp C."/>
            <person name="Thompson A.W."/>
            <person name="Robinson-Rechavi M."/>
            <person name="Braasch I."/>
            <person name="Lecointre G."/>
            <person name="Bobe J."/>
            <person name="Postlethwait J.H."/>
            <person name="Berthelot C."/>
            <person name="Roest Crollius H."/>
            <person name="Guiguen Y."/>
        </authorList>
    </citation>
    <scope>NUCLEOTIDE SEQUENCE</scope>
    <source>
        <strain evidence="1">WJC10195</strain>
    </source>
</reference>
<feature type="non-terminal residue" evidence="1">
    <location>
        <position position="111"/>
    </location>
</feature>
<keyword evidence="2" id="KW-1185">Reference proteome</keyword>
<organism evidence="1 2">
    <name type="scientific">Synaphobranchus kaupii</name>
    <name type="common">Kaup's arrowtooth eel</name>
    <dbReference type="NCBI Taxonomy" id="118154"/>
    <lineage>
        <taxon>Eukaryota</taxon>
        <taxon>Metazoa</taxon>
        <taxon>Chordata</taxon>
        <taxon>Craniata</taxon>
        <taxon>Vertebrata</taxon>
        <taxon>Euteleostomi</taxon>
        <taxon>Actinopterygii</taxon>
        <taxon>Neopterygii</taxon>
        <taxon>Teleostei</taxon>
        <taxon>Anguilliformes</taxon>
        <taxon>Synaphobranchidae</taxon>
        <taxon>Synaphobranchus</taxon>
    </lineage>
</organism>
<protein>
    <submittedName>
        <fullName evidence="1">Uncharacterized protein</fullName>
    </submittedName>
</protein>
<evidence type="ECO:0000313" key="1">
    <source>
        <dbReference type="EMBL" id="KAJ8363912.1"/>
    </source>
</evidence>
<sequence length="111" mass="12816">ICLKYHNRSFCFVFQSRKCCFSLHTFKFISCMASCLAIWSRLPALGLSVLPKGGMACWNTHILIQSLQKPSQTTSRDGLDWILKQHIRKCFLVSRPCTQEICSIDWICEKI</sequence>
<name>A0A9Q1FQP8_SYNKA</name>
<dbReference type="EMBL" id="JAINUF010000004">
    <property type="protein sequence ID" value="KAJ8363912.1"/>
    <property type="molecule type" value="Genomic_DNA"/>
</dbReference>
<comment type="caution">
    <text evidence="1">The sequence shown here is derived from an EMBL/GenBank/DDBJ whole genome shotgun (WGS) entry which is preliminary data.</text>
</comment>
<dbReference type="Proteomes" id="UP001152622">
    <property type="component" value="Chromosome 4"/>
</dbReference>
<dbReference type="AlphaFoldDB" id="A0A9Q1FQP8"/>